<evidence type="ECO:0000313" key="4">
    <source>
        <dbReference type="EMBL" id="KYN15054.1"/>
    </source>
</evidence>
<keyword evidence="5" id="KW-1185">Reference proteome</keyword>
<name>A0A151J0P8_9HYME</name>
<evidence type="ECO:0000313" key="5">
    <source>
        <dbReference type="Proteomes" id="UP000078492"/>
    </source>
</evidence>
<accession>A0A151J0P8</accession>
<dbReference type="GO" id="GO:0003676">
    <property type="term" value="F:nucleic acid binding"/>
    <property type="evidence" value="ECO:0007669"/>
    <property type="project" value="InterPro"/>
</dbReference>
<dbReference type="InterPro" id="IPR001878">
    <property type="entry name" value="Znf_CCHC"/>
</dbReference>
<feature type="compositionally biased region" description="Polar residues" evidence="2">
    <location>
        <begin position="210"/>
        <end position="219"/>
    </location>
</feature>
<reference evidence="4 5" key="1">
    <citation type="submission" date="2015-09" db="EMBL/GenBank/DDBJ databases">
        <title>Trachymyrmex cornetzi WGS genome.</title>
        <authorList>
            <person name="Nygaard S."/>
            <person name="Hu H."/>
            <person name="Boomsma J."/>
            <person name="Zhang G."/>
        </authorList>
    </citation>
    <scope>NUCLEOTIDE SEQUENCE [LARGE SCALE GENOMIC DNA]</scope>
    <source>
        <strain evidence="4">Tcor2-1</strain>
        <tissue evidence="4">Whole body</tissue>
    </source>
</reference>
<dbReference type="GO" id="GO:0008270">
    <property type="term" value="F:zinc ion binding"/>
    <property type="evidence" value="ECO:0007669"/>
    <property type="project" value="UniProtKB-KW"/>
</dbReference>
<dbReference type="EMBL" id="KQ980619">
    <property type="protein sequence ID" value="KYN15054.1"/>
    <property type="molecule type" value="Genomic_DNA"/>
</dbReference>
<protein>
    <recommendedName>
        <fullName evidence="3">CCHC-type domain-containing protein</fullName>
    </recommendedName>
</protein>
<sequence>MHKINKDGKIELVPSKSMCVKFAGQVLPKHVSLFHTLHAVPVFIPKVRICYNCFRVGHIRKACRSNARCIHYGDSPHNNPQDCNLREIPHKCINCNGNHLPASNDCMLVIKQKKIVALAAQENIPLLARKRVSSELLSSDRDIKFDYNNFPSLSKQDDSSHFYNFTNNNRFSLLQSNPSQHVIDNDHSYANAANPPRRSHIPFGGASLAPSRSKSSPLSHPQARPTPHSLDTAARDDLLFFRNGRSPSYTPSNGVALSHSANLHNGPSEHTNSYPSINPSPPHTITSSSPPSTISDLSHFIQLLISVFKLISSLPFVSELLSNVTLNSILGQIHS</sequence>
<dbReference type="STRING" id="471704.A0A151J0P8"/>
<keyword evidence="1" id="KW-0863">Zinc-finger</keyword>
<keyword evidence="1" id="KW-0862">Zinc</keyword>
<feature type="compositionally biased region" description="Polar residues" evidence="2">
    <location>
        <begin position="251"/>
        <end position="274"/>
    </location>
</feature>
<keyword evidence="1" id="KW-0479">Metal-binding</keyword>
<dbReference type="AlphaFoldDB" id="A0A151J0P8"/>
<organism evidence="4 5">
    <name type="scientific">Trachymyrmex cornetzi</name>
    <dbReference type="NCBI Taxonomy" id="471704"/>
    <lineage>
        <taxon>Eukaryota</taxon>
        <taxon>Metazoa</taxon>
        <taxon>Ecdysozoa</taxon>
        <taxon>Arthropoda</taxon>
        <taxon>Hexapoda</taxon>
        <taxon>Insecta</taxon>
        <taxon>Pterygota</taxon>
        <taxon>Neoptera</taxon>
        <taxon>Endopterygota</taxon>
        <taxon>Hymenoptera</taxon>
        <taxon>Apocrita</taxon>
        <taxon>Aculeata</taxon>
        <taxon>Formicoidea</taxon>
        <taxon>Formicidae</taxon>
        <taxon>Myrmicinae</taxon>
        <taxon>Trachymyrmex</taxon>
    </lineage>
</organism>
<proteinExistence type="predicted"/>
<evidence type="ECO:0000259" key="3">
    <source>
        <dbReference type="PROSITE" id="PS50158"/>
    </source>
</evidence>
<evidence type="ECO:0000256" key="1">
    <source>
        <dbReference type="PROSITE-ProRule" id="PRU00047"/>
    </source>
</evidence>
<gene>
    <name evidence="4" type="ORF">ALC57_12743</name>
</gene>
<feature type="region of interest" description="Disordered" evidence="2">
    <location>
        <begin position="182"/>
        <end position="232"/>
    </location>
</feature>
<dbReference type="PROSITE" id="PS50158">
    <property type="entry name" value="ZF_CCHC"/>
    <property type="match status" value="1"/>
</dbReference>
<feature type="region of interest" description="Disordered" evidence="2">
    <location>
        <begin position="251"/>
        <end position="291"/>
    </location>
</feature>
<dbReference type="Proteomes" id="UP000078492">
    <property type="component" value="Unassembled WGS sequence"/>
</dbReference>
<evidence type="ECO:0000256" key="2">
    <source>
        <dbReference type="SAM" id="MobiDB-lite"/>
    </source>
</evidence>
<feature type="domain" description="CCHC-type" evidence="3">
    <location>
        <begin position="50"/>
        <end position="65"/>
    </location>
</feature>